<keyword evidence="1" id="KW-0479">Metal-binding</keyword>
<sequence>MIIFAIRSLLATPLPGSALSPPPPGAPSSPPLLNLLFFLQDDTGYNDFLTSTDYAGVYSDANALWRQRGILVDRTYADMVCAPSRASFIAGRPSHLVQPKVFSRSQEVTLMQKLSSTGYLSYMVGKLLENPLAYDSVCGHKTNKYNVYYMENTAFENSASSALDPFMRRHYADAEDYYSPTELQEEAFRFLNDHVARYGSAGKTAGVPLFLYFATNAIRDSGDDDSHPSRFYANCTHVANPQRRNGCAASATINLAISELTSYMDTLSSDDWLGIVSSDNGGSAWNFNSPGNNYPLRGNKNEIFEGGVRVQSMIWGTYPPLLSSRMIGHTYSAGFVSIFDWHATFAELGGWTTAGGAEDDHINNGVNYLGDILENRTARPELLFVSGSGSAFLLNGTYKLLEAVPYGPESMNGPNLATKLRGHAWPVRGASTELYFASQIEVASSASYPSNEATCRKQNGKYTVDSCGRLLFDIEADPEESTDLSGSDVELLNQLIDRLQRAKASSAGLVMAPDSDIGPDGTSCASAPSWDIPTCVRATDDSSVYNKQAPVSDLSYADSTTGRPWAECGQYTSHTWGVDLGSEVYVRYVRLQNRNDCCAERLTDVDIYLGSTAET</sequence>
<keyword evidence="2" id="KW-0106">Calcium</keyword>
<keyword evidence="3" id="KW-0325">Glycoprotein</keyword>
<dbReference type="GO" id="GO:0008484">
    <property type="term" value="F:sulfuric ester hydrolase activity"/>
    <property type="evidence" value="ECO:0007669"/>
    <property type="project" value="InterPro"/>
</dbReference>
<evidence type="ECO:0000256" key="3">
    <source>
        <dbReference type="ARBA" id="ARBA00023180"/>
    </source>
</evidence>
<dbReference type="SUPFAM" id="SSF53649">
    <property type="entry name" value="Alkaline phosphatase-like"/>
    <property type="match status" value="1"/>
</dbReference>
<reference evidence="6" key="1">
    <citation type="submission" date="2012-07" db="EMBL/GenBank/DDBJ databases">
        <title>Genome variability drives Emilianias global distribution.</title>
        <authorList>
            <consortium name="DOE Joint Genome Institute"/>
            <person name="Read B."/>
            <person name="Kegel J."/>
            <person name="Klute M."/>
            <person name="Kuo A."/>
            <person name="Lefebvre S.C."/>
            <person name="Maumus F."/>
            <person name="Mayer C."/>
            <person name="Miller J."/>
            <person name="Allen A."/>
            <person name="Bidle K."/>
            <person name="Borodovsky M."/>
            <person name="Bowler C."/>
            <person name="Brownlee C."/>
            <person name="Claverie J.-M."/>
            <person name="Cock M."/>
            <person name="De Vargas C."/>
            <person name="Elias M."/>
            <person name="Frickenhaus S."/>
            <person name="Gladyshev V.N."/>
            <person name="Gonzalez K."/>
            <person name="Guda C."/>
            <person name="Hadaegh A."/>
            <person name="Herman E."/>
            <person name="Iglesias-Rodriguez D."/>
            <person name="Jones B."/>
            <person name="Lawson T."/>
            <person name="Leese F."/>
            <person name="Lin Y.-C."/>
            <person name="Lindquist E."/>
            <person name="Lobanov A."/>
            <person name="Lucas S."/>
            <person name="Malik S.-H.B."/>
            <person name="Marsh M.E."/>
            <person name="Mock T."/>
            <person name="Monier A."/>
            <person name="Moreau H."/>
            <person name="Mueller-Roeber B."/>
            <person name="Napier J."/>
            <person name="Ogata H."/>
            <person name="Parker M."/>
            <person name="Probert I."/>
            <person name="Quesneville H."/>
            <person name="Raines C."/>
            <person name="Rensing S."/>
            <person name="Riano-Pachon D.M."/>
            <person name="Richier S."/>
            <person name="Rokitta S."/>
            <person name="Salamov A."/>
            <person name="Sarno A.F."/>
            <person name="Schmutz J."/>
            <person name="Schroeder D."/>
            <person name="Shiraiwa Y."/>
            <person name="Soanes D.M."/>
            <person name="Valentin K."/>
            <person name="Van Der Giezen M."/>
            <person name="Van Der Peer Y."/>
            <person name="Vardi A."/>
            <person name="Verret F."/>
            <person name="Von Dassow P."/>
            <person name="Wheeler G."/>
            <person name="Williams B."/>
            <person name="Wilson W."/>
            <person name="Wolfe G."/>
            <person name="Wurch L.L."/>
            <person name="Young J."/>
            <person name="Dacks J.B."/>
            <person name="Delwiche C.F."/>
            <person name="Dyhrman S."/>
            <person name="Glockner G."/>
            <person name="John U."/>
            <person name="Richards T."/>
            <person name="Worden A.Z."/>
            <person name="Zhang X."/>
            <person name="Grigoriev I.V."/>
        </authorList>
    </citation>
    <scope>NUCLEOTIDE SEQUENCE</scope>
    <source>
        <strain evidence="6">CCMP1516</strain>
    </source>
</reference>
<evidence type="ECO:0000313" key="6">
    <source>
        <dbReference type="EMBL" id="EOD03799.1"/>
    </source>
</evidence>
<evidence type="ECO:0000256" key="4">
    <source>
        <dbReference type="SAM" id="SignalP"/>
    </source>
</evidence>
<evidence type="ECO:0000256" key="1">
    <source>
        <dbReference type="ARBA" id="ARBA00022723"/>
    </source>
</evidence>
<dbReference type="HOGENOM" id="CLU_445244_0_0_1"/>
<dbReference type="SUPFAM" id="SSF49785">
    <property type="entry name" value="Galactose-binding domain-like"/>
    <property type="match status" value="1"/>
</dbReference>
<dbReference type="EMBL" id="KB870737">
    <property type="protein sequence ID" value="EOD03799.1"/>
    <property type="molecule type" value="Genomic_DNA"/>
</dbReference>
<dbReference type="InterPro" id="IPR000917">
    <property type="entry name" value="Sulfatase_N"/>
</dbReference>
<dbReference type="InterPro" id="IPR047115">
    <property type="entry name" value="ARSB"/>
</dbReference>
<gene>
    <name evidence="6" type="ORF">EMIHUDRAFT_250826</name>
</gene>
<dbReference type="PANTHER" id="PTHR10342:SF274">
    <property type="entry name" value="ARYLSULFATASE B"/>
    <property type="match status" value="1"/>
</dbReference>
<dbReference type="Gene3D" id="3.40.720.10">
    <property type="entry name" value="Alkaline Phosphatase, subunit A"/>
    <property type="match status" value="1"/>
</dbReference>
<dbReference type="RefSeq" id="XP_005756228.1">
    <property type="nucleotide sequence ID" value="XM_005756171.1"/>
</dbReference>
<dbReference type="KEGG" id="ehx:EMIHUDRAFT_250826"/>
<accession>R1D512</accession>
<dbReference type="GeneID" id="17249948"/>
<dbReference type="GO" id="GO:0046872">
    <property type="term" value="F:metal ion binding"/>
    <property type="evidence" value="ECO:0007669"/>
    <property type="project" value="UniProtKB-KW"/>
</dbReference>
<protein>
    <recommendedName>
        <fullName evidence="5">Sulfatase N-terminal domain-containing protein</fullName>
    </recommendedName>
</protein>
<keyword evidence="4" id="KW-0732">Signal</keyword>
<feature type="chain" id="PRO_5009974855" description="Sulfatase N-terminal domain-containing protein" evidence="4">
    <location>
        <begin position="19"/>
        <end position="615"/>
    </location>
</feature>
<evidence type="ECO:0000256" key="2">
    <source>
        <dbReference type="ARBA" id="ARBA00022837"/>
    </source>
</evidence>
<feature type="non-terminal residue" evidence="6">
    <location>
        <position position="615"/>
    </location>
</feature>
<dbReference type="InterPro" id="IPR017850">
    <property type="entry name" value="Alkaline_phosphatase_core_sf"/>
</dbReference>
<evidence type="ECO:0000259" key="5">
    <source>
        <dbReference type="Pfam" id="PF00884"/>
    </source>
</evidence>
<dbReference type="InterPro" id="IPR008979">
    <property type="entry name" value="Galactose-bd-like_sf"/>
</dbReference>
<proteinExistence type="predicted"/>
<dbReference type="Gene3D" id="3.30.1120.10">
    <property type="match status" value="1"/>
</dbReference>
<dbReference type="AlphaFoldDB" id="R1D512"/>
<dbReference type="Pfam" id="PF00884">
    <property type="entry name" value="Sulfatase"/>
    <property type="match status" value="1"/>
</dbReference>
<feature type="domain" description="Sulfatase N-terminal" evidence="5">
    <location>
        <begin position="34"/>
        <end position="350"/>
    </location>
</feature>
<dbReference type="Gene3D" id="2.60.120.260">
    <property type="entry name" value="Galactose-binding domain-like"/>
    <property type="match status" value="1"/>
</dbReference>
<feature type="signal peptide" evidence="4">
    <location>
        <begin position="1"/>
        <end position="18"/>
    </location>
</feature>
<name>R1D512_EMIHU</name>
<organism evidence="6">
    <name type="scientific">Emiliania huxleyi</name>
    <name type="common">Coccolithophore</name>
    <name type="synonym">Pontosphaera huxleyi</name>
    <dbReference type="NCBI Taxonomy" id="2903"/>
    <lineage>
        <taxon>Eukaryota</taxon>
        <taxon>Haptista</taxon>
        <taxon>Haptophyta</taxon>
        <taxon>Prymnesiophyceae</taxon>
        <taxon>Isochrysidales</taxon>
        <taxon>Noelaerhabdaceae</taxon>
        <taxon>Emiliania</taxon>
    </lineage>
</organism>
<dbReference type="PANTHER" id="PTHR10342">
    <property type="entry name" value="ARYLSULFATASE"/>
    <property type="match status" value="1"/>
</dbReference>